<sequence>MTKFYDDKKILSISMTDDRTGIDFENEFFEIGQLPYNMELDANKVDDVDYLIDYAVTYANGTNTDFEYQYDEDGNLLDGCSVSYTVEDM</sequence>
<gene>
    <name evidence="1" type="ORF">CHR60_10015</name>
</gene>
<evidence type="ECO:0000313" key="2">
    <source>
        <dbReference type="Proteomes" id="UP000220904"/>
    </source>
</evidence>
<dbReference type="EMBL" id="NOUV01000014">
    <property type="protein sequence ID" value="PDX87036.1"/>
    <property type="molecule type" value="Genomic_DNA"/>
</dbReference>
<dbReference type="RefSeq" id="WP_097792858.1">
    <property type="nucleotide sequence ID" value="NZ_NOUV01000014.1"/>
</dbReference>
<organism evidence="1 2">
    <name type="scientific">Faecalibacterium prausnitzii</name>
    <dbReference type="NCBI Taxonomy" id="853"/>
    <lineage>
        <taxon>Bacteria</taxon>
        <taxon>Bacillati</taxon>
        <taxon>Bacillota</taxon>
        <taxon>Clostridia</taxon>
        <taxon>Eubacteriales</taxon>
        <taxon>Oscillospiraceae</taxon>
        <taxon>Faecalibacterium</taxon>
    </lineage>
</organism>
<protein>
    <submittedName>
        <fullName evidence="1">Uncharacterized protein</fullName>
    </submittedName>
</protein>
<accession>A0A2A7B6R2</accession>
<name>A0A2A7B6R2_9FIRM</name>
<evidence type="ECO:0000313" key="1">
    <source>
        <dbReference type="EMBL" id="PDX87036.1"/>
    </source>
</evidence>
<reference evidence="1 2" key="1">
    <citation type="journal article" date="2017" name="Front. Microbiol.">
        <title>New Insights into the Diversity of the Genus Faecalibacterium.</title>
        <authorList>
            <person name="Benevides L."/>
            <person name="Burman S."/>
            <person name="Martin R."/>
            <person name="Robert V."/>
            <person name="Thomas M."/>
            <person name="Miquel S."/>
            <person name="Chain F."/>
            <person name="Sokol H."/>
            <person name="Bermudez-Humaran L.G."/>
            <person name="Morrison M."/>
            <person name="Langella P."/>
            <person name="Azevedo V.A."/>
            <person name="Chatel J.M."/>
            <person name="Soares S."/>
        </authorList>
    </citation>
    <scope>NUCLEOTIDE SEQUENCE [LARGE SCALE GENOMIC DNA]</scope>
    <source>
        <strain evidence="1 2">AHMP21</strain>
    </source>
</reference>
<proteinExistence type="predicted"/>
<dbReference type="AlphaFoldDB" id="A0A2A7B6R2"/>
<dbReference type="Proteomes" id="UP000220904">
    <property type="component" value="Unassembled WGS sequence"/>
</dbReference>
<comment type="caution">
    <text evidence="1">The sequence shown here is derived from an EMBL/GenBank/DDBJ whole genome shotgun (WGS) entry which is preliminary data.</text>
</comment>